<protein>
    <submittedName>
        <fullName evidence="1">Uncharacterized protein</fullName>
    </submittedName>
</protein>
<dbReference type="EMBL" id="CP001026">
    <property type="protein sequence ID" value="ACB66132.1"/>
    <property type="molecule type" value="Genomic_DNA"/>
</dbReference>
<dbReference type="AlphaFoldDB" id="B1Z0L1"/>
<accession>B1Z0L1</accession>
<dbReference type="RefSeq" id="WP_012365537.1">
    <property type="nucleotide sequence ID" value="NC_010552.1"/>
</dbReference>
<evidence type="ECO:0000313" key="1">
    <source>
        <dbReference type="EMBL" id="ACB66132.1"/>
    </source>
</evidence>
<reference evidence="2" key="1">
    <citation type="submission" date="2008-04" db="EMBL/GenBank/DDBJ databases">
        <title>Complete sequence of chromosome 2 of Burkholderia ambifaria MC40-6.</title>
        <authorList>
            <person name="Copeland A."/>
            <person name="Lucas S."/>
            <person name="Lapidus A."/>
            <person name="Glavina del Rio T."/>
            <person name="Dalin E."/>
            <person name="Tice H."/>
            <person name="Pitluck S."/>
            <person name="Chain P."/>
            <person name="Malfatti S."/>
            <person name="Shin M."/>
            <person name="Vergez L."/>
            <person name="Lang D."/>
            <person name="Schmutz J."/>
            <person name="Larimer F."/>
            <person name="Land M."/>
            <person name="Hauser L."/>
            <person name="Kyrpides N."/>
            <person name="Lykidis A."/>
            <person name="Ramette A."/>
            <person name="Konstantinidis K."/>
            <person name="Tiedje J."/>
            <person name="Richardson P."/>
        </authorList>
    </citation>
    <scope>NUCLEOTIDE SEQUENCE [LARGE SCALE GENOMIC DNA]</scope>
    <source>
        <strain evidence="2">MC40-6</strain>
    </source>
</reference>
<proteinExistence type="predicted"/>
<sequence>MTYPTRAVLTLEALVDACARFDPSDVDQRLVVRTLVVPMLSRRLKWLGLLLRARPDSEATRTMFEQVESALACASARLDARAAPAMDRV</sequence>
<dbReference type="Proteomes" id="UP000001680">
    <property type="component" value="Chromosome 2"/>
</dbReference>
<dbReference type="HOGENOM" id="CLU_2258396_0_0_4"/>
<dbReference type="OrthoDB" id="9035763at2"/>
<evidence type="ECO:0000313" key="2">
    <source>
        <dbReference type="Proteomes" id="UP000001680"/>
    </source>
</evidence>
<organism evidence="1 2">
    <name type="scientific">Burkholderia ambifaria (strain MC40-6)</name>
    <dbReference type="NCBI Taxonomy" id="398577"/>
    <lineage>
        <taxon>Bacteria</taxon>
        <taxon>Pseudomonadati</taxon>
        <taxon>Pseudomonadota</taxon>
        <taxon>Betaproteobacteria</taxon>
        <taxon>Burkholderiales</taxon>
        <taxon>Burkholderiaceae</taxon>
        <taxon>Burkholderia</taxon>
        <taxon>Burkholderia cepacia complex</taxon>
    </lineage>
</organism>
<name>B1Z0L1_BURA4</name>
<dbReference type="KEGG" id="bac:BamMC406_3665"/>
<gene>
    <name evidence="1" type="ordered locus">BamMC406_3665</name>
</gene>